<reference evidence="7" key="1">
    <citation type="journal article" date="2021" name="Nat. Commun.">
        <title>Genetic determinants of endophytism in the Arabidopsis root mycobiome.</title>
        <authorList>
            <person name="Mesny F."/>
            <person name="Miyauchi S."/>
            <person name="Thiergart T."/>
            <person name="Pickel B."/>
            <person name="Atanasova L."/>
            <person name="Karlsson M."/>
            <person name="Huettel B."/>
            <person name="Barry K.W."/>
            <person name="Haridas S."/>
            <person name="Chen C."/>
            <person name="Bauer D."/>
            <person name="Andreopoulos W."/>
            <person name="Pangilinan J."/>
            <person name="LaButti K."/>
            <person name="Riley R."/>
            <person name="Lipzen A."/>
            <person name="Clum A."/>
            <person name="Drula E."/>
            <person name="Henrissat B."/>
            <person name="Kohler A."/>
            <person name="Grigoriev I.V."/>
            <person name="Martin F.M."/>
            <person name="Hacquard S."/>
        </authorList>
    </citation>
    <scope>NUCLEOTIDE SEQUENCE</scope>
    <source>
        <strain evidence="7">MPI-CAGE-CH-0243</strain>
    </source>
</reference>
<organism evidence="7 8">
    <name type="scientific">Dendryphion nanum</name>
    <dbReference type="NCBI Taxonomy" id="256645"/>
    <lineage>
        <taxon>Eukaryota</taxon>
        <taxon>Fungi</taxon>
        <taxon>Dikarya</taxon>
        <taxon>Ascomycota</taxon>
        <taxon>Pezizomycotina</taxon>
        <taxon>Dothideomycetes</taxon>
        <taxon>Pleosporomycetidae</taxon>
        <taxon>Pleosporales</taxon>
        <taxon>Torulaceae</taxon>
        <taxon>Dendryphion</taxon>
    </lineage>
</organism>
<dbReference type="EMBL" id="JAGMWT010000001">
    <property type="protein sequence ID" value="KAH7138009.1"/>
    <property type="molecule type" value="Genomic_DNA"/>
</dbReference>
<comment type="subcellular location">
    <subcellularLocation>
        <location evidence="1">Mitochondrion inner membrane</location>
        <topology evidence="1">Multi-pass membrane protein</topology>
    </subcellularLocation>
</comment>
<keyword evidence="4" id="KW-1133">Transmembrane helix</keyword>
<evidence type="ECO:0000313" key="7">
    <source>
        <dbReference type="EMBL" id="KAH7138009.1"/>
    </source>
</evidence>
<keyword evidence="8" id="KW-1185">Reference proteome</keyword>
<evidence type="ECO:0000256" key="1">
    <source>
        <dbReference type="ARBA" id="ARBA00004448"/>
    </source>
</evidence>
<accession>A0A9P9EEL4</accession>
<keyword evidence="6" id="KW-0472">Membrane</keyword>
<dbReference type="GO" id="GO:0045271">
    <property type="term" value="C:respiratory chain complex I"/>
    <property type="evidence" value="ECO:0007669"/>
    <property type="project" value="InterPro"/>
</dbReference>
<dbReference type="PANTHER" id="PTHR21382">
    <property type="entry name" value="NADH-UBIQUINONE OXIDOREDUCTASE SUBUNIT"/>
    <property type="match status" value="1"/>
</dbReference>
<keyword evidence="5" id="KW-0496">Mitochondrion</keyword>
<keyword evidence="3" id="KW-0999">Mitochondrion inner membrane</keyword>
<dbReference type="Proteomes" id="UP000700596">
    <property type="component" value="Unassembled WGS sequence"/>
</dbReference>
<dbReference type="AlphaFoldDB" id="A0A9P9EEL4"/>
<name>A0A9P9EEL4_9PLEO</name>
<dbReference type="OrthoDB" id="1913277at2759"/>
<dbReference type="PANTHER" id="PTHR21382:SF1">
    <property type="entry name" value="NADH DEHYDROGENASE [UBIQUINONE] 1 ALPHA SUBCOMPLEX SUBUNIT 11"/>
    <property type="match status" value="1"/>
</dbReference>
<evidence type="ECO:0000256" key="4">
    <source>
        <dbReference type="ARBA" id="ARBA00022989"/>
    </source>
</evidence>
<dbReference type="GO" id="GO:0005743">
    <property type="term" value="C:mitochondrial inner membrane"/>
    <property type="evidence" value="ECO:0007669"/>
    <property type="project" value="UniProtKB-SubCell"/>
</dbReference>
<evidence type="ECO:0000256" key="2">
    <source>
        <dbReference type="ARBA" id="ARBA00022692"/>
    </source>
</evidence>
<comment type="caution">
    <text evidence="7">The sequence shown here is derived from an EMBL/GenBank/DDBJ whole genome shotgun (WGS) entry which is preliminary data.</text>
</comment>
<evidence type="ECO:0000313" key="8">
    <source>
        <dbReference type="Proteomes" id="UP000700596"/>
    </source>
</evidence>
<evidence type="ECO:0000256" key="6">
    <source>
        <dbReference type="ARBA" id="ARBA00023136"/>
    </source>
</evidence>
<evidence type="ECO:0000256" key="5">
    <source>
        <dbReference type="ARBA" id="ARBA00023128"/>
    </source>
</evidence>
<proteinExistence type="predicted"/>
<dbReference type="InterPro" id="IPR039205">
    <property type="entry name" value="NDUFA11"/>
</dbReference>
<evidence type="ECO:0000256" key="3">
    <source>
        <dbReference type="ARBA" id="ARBA00022792"/>
    </source>
</evidence>
<keyword evidence="2" id="KW-0812">Transmembrane</keyword>
<sequence length="196" mass="21356">MASSEQTTFHPKNTLGNTARTTMQTAFAGALVAGVENTMRKQNVGAMGIITRSGGLIALFTSVGAGYQFTKDASANLRQKDDAYNDAIAGFVAGNFVGIYKRSLPFMIGAGVVFGTVQSAFAYTEGFSPKTVTYGDEDEVERRETLKKLRRRPIEETIEQLGEGRGIYAPGYEERRRERLLAKYGVDVGPYQTAKS</sequence>
<gene>
    <name evidence="7" type="ORF">B0J11DRAFT_513396</name>
</gene>
<dbReference type="GO" id="GO:0006120">
    <property type="term" value="P:mitochondrial electron transport, NADH to ubiquinone"/>
    <property type="evidence" value="ECO:0007669"/>
    <property type="project" value="InterPro"/>
</dbReference>
<protein>
    <submittedName>
        <fullName evidence="7">NADH-ubiquinone oxidoreductase 213 kDa subunit</fullName>
    </submittedName>
</protein>